<dbReference type="InterPro" id="IPR001623">
    <property type="entry name" value="DnaJ_domain"/>
</dbReference>
<dbReference type="SUPFAM" id="SSF46565">
    <property type="entry name" value="Chaperone J-domain"/>
    <property type="match status" value="1"/>
</dbReference>
<sequence length="91" mass="10101">MKFLVLIALGVLAFRLVAGRWPWEPRRVPTRSGAKQARVLLGVGEGASREQIIEAHRRLVTQVHPDKGGTSELMHEANSARDLLLAELPVR</sequence>
<feature type="domain" description="J" evidence="1">
    <location>
        <begin position="36"/>
        <end position="91"/>
    </location>
</feature>
<dbReference type="Proteomes" id="UP001361239">
    <property type="component" value="Unassembled WGS sequence"/>
</dbReference>
<evidence type="ECO:0000259" key="1">
    <source>
        <dbReference type="PROSITE" id="PS50076"/>
    </source>
</evidence>
<name>A0ABU8RVZ8_9SPHN</name>
<dbReference type="RefSeq" id="WP_339587193.1">
    <property type="nucleotide sequence ID" value="NZ_JBBHJZ010000002.1"/>
</dbReference>
<dbReference type="SMART" id="SM00271">
    <property type="entry name" value="DnaJ"/>
    <property type="match status" value="1"/>
</dbReference>
<dbReference type="Gene3D" id="1.10.287.110">
    <property type="entry name" value="DnaJ domain"/>
    <property type="match status" value="1"/>
</dbReference>
<reference evidence="2 3" key="1">
    <citation type="submission" date="2024-03" db="EMBL/GenBank/DDBJ databases">
        <authorList>
            <person name="Jo J.-H."/>
        </authorList>
    </citation>
    <scope>NUCLEOTIDE SEQUENCE [LARGE SCALE GENOMIC DNA]</scope>
    <source>
        <strain evidence="2 3">PS1R-30</strain>
    </source>
</reference>
<keyword evidence="3" id="KW-1185">Reference proteome</keyword>
<evidence type="ECO:0000313" key="3">
    <source>
        <dbReference type="Proteomes" id="UP001361239"/>
    </source>
</evidence>
<protein>
    <submittedName>
        <fullName evidence="2">J domain-containing protein</fullName>
    </submittedName>
</protein>
<organism evidence="2 3">
    <name type="scientific">Novosphingobium anseongense</name>
    <dbReference type="NCBI Taxonomy" id="3133436"/>
    <lineage>
        <taxon>Bacteria</taxon>
        <taxon>Pseudomonadati</taxon>
        <taxon>Pseudomonadota</taxon>
        <taxon>Alphaproteobacteria</taxon>
        <taxon>Sphingomonadales</taxon>
        <taxon>Sphingomonadaceae</taxon>
        <taxon>Novosphingobium</taxon>
    </lineage>
</organism>
<dbReference type="PROSITE" id="PS50076">
    <property type="entry name" value="DNAJ_2"/>
    <property type="match status" value="1"/>
</dbReference>
<gene>
    <name evidence="2" type="ORF">WG901_11435</name>
</gene>
<evidence type="ECO:0000313" key="2">
    <source>
        <dbReference type="EMBL" id="MEJ5977252.1"/>
    </source>
</evidence>
<accession>A0ABU8RVZ8</accession>
<dbReference type="EMBL" id="JBBHJZ010000002">
    <property type="protein sequence ID" value="MEJ5977252.1"/>
    <property type="molecule type" value="Genomic_DNA"/>
</dbReference>
<dbReference type="InterPro" id="IPR036869">
    <property type="entry name" value="J_dom_sf"/>
</dbReference>
<dbReference type="CDD" id="cd06257">
    <property type="entry name" value="DnaJ"/>
    <property type="match status" value="1"/>
</dbReference>
<comment type="caution">
    <text evidence="2">The sequence shown here is derived from an EMBL/GenBank/DDBJ whole genome shotgun (WGS) entry which is preliminary data.</text>
</comment>
<proteinExistence type="predicted"/>